<dbReference type="PANTHER" id="PTHR43802:SF1">
    <property type="entry name" value="IP11341P-RELATED"/>
    <property type="match status" value="1"/>
</dbReference>
<comment type="catalytic activity">
    <reaction evidence="5">
        <text>a 4-saturated-(3S)-3-hydroxyacyl-CoA = a (3E)-enoyl-CoA + H2O</text>
        <dbReference type="Rhea" id="RHEA:20724"/>
        <dbReference type="ChEBI" id="CHEBI:15377"/>
        <dbReference type="ChEBI" id="CHEBI:58521"/>
        <dbReference type="ChEBI" id="CHEBI:137480"/>
        <dbReference type="EC" id="4.2.1.17"/>
    </reaction>
</comment>
<dbReference type="Pfam" id="PF00378">
    <property type="entry name" value="ECH_1"/>
    <property type="match status" value="1"/>
</dbReference>
<proteinExistence type="inferred from homology"/>
<evidence type="ECO:0000256" key="3">
    <source>
        <dbReference type="ARBA" id="ARBA00022832"/>
    </source>
</evidence>
<dbReference type="Gene3D" id="2.40.50.840">
    <property type="match status" value="1"/>
</dbReference>
<dbReference type="Gene3D" id="3.90.226.10">
    <property type="entry name" value="2-enoyl-CoA Hydratase, Chain A, domain 1"/>
    <property type="match status" value="1"/>
</dbReference>
<evidence type="ECO:0000256" key="2">
    <source>
        <dbReference type="ARBA" id="ARBA00005254"/>
    </source>
</evidence>
<reference evidence="8 9" key="1">
    <citation type="submission" date="2022-06" db="EMBL/GenBank/DDBJ databases">
        <title>Genomic Encyclopedia of Archaeal and Bacterial Type Strains, Phase II (KMG-II): from individual species to whole genera.</title>
        <authorList>
            <person name="Goeker M."/>
        </authorList>
    </citation>
    <scope>NUCLEOTIDE SEQUENCE [LARGE SCALE GENOMIC DNA]</scope>
    <source>
        <strain evidence="8 9">DSM 44693</strain>
    </source>
</reference>
<keyword evidence="3" id="KW-0276">Fatty acid metabolism</keyword>
<comment type="similarity">
    <text evidence="2 6">Belongs to the enoyl-CoA hydratase/isomerase family.</text>
</comment>
<dbReference type="SUPFAM" id="SSF52096">
    <property type="entry name" value="ClpP/crotonase"/>
    <property type="match status" value="1"/>
</dbReference>
<evidence type="ECO:0000256" key="1">
    <source>
        <dbReference type="ARBA" id="ARBA00002994"/>
    </source>
</evidence>
<dbReference type="RefSeq" id="WP_253660928.1">
    <property type="nucleotide sequence ID" value="NZ_BAAAJQ010000001.1"/>
</dbReference>
<feature type="domain" description="Thiolase-like protein type 1 additional C-terminal" evidence="7">
    <location>
        <begin position="425"/>
        <end position="503"/>
    </location>
</feature>
<evidence type="ECO:0000313" key="8">
    <source>
        <dbReference type="EMBL" id="MCP2175890.1"/>
    </source>
</evidence>
<dbReference type="EMBL" id="JAMTCJ010000002">
    <property type="protein sequence ID" value="MCP2175890.1"/>
    <property type="molecule type" value="Genomic_DNA"/>
</dbReference>
<dbReference type="PROSITE" id="PS00166">
    <property type="entry name" value="ENOYL_COA_HYDRATASE"/>
    <property type="match status" value="1"/>
</dbReference>
<comment type="function">
    <text evidence="1">Could possibly oxidize fatty acids using specific components.</text>
</comment>
<comment type="catalytic activity">
    <reaction evidence="4">
        <text>a (3S)-3-hydroxyacyl-CoA = a (2E)-enoyl-CoA + H2O</text>
        <dbReference type="Rhea" id="RHEA:16105"/>
        <dbReference type="ChEBI" id="CHEBI:15377"/>
        <dbReference type="ChEBI" id="CHEBI:57318"/>
        <dbReference type="ChEBI" id="CHEBI:58856"/>
        <dbReference type="EC" id="4.2.1.17"/>
    </reaction>
</comment>
<keyword evidence="9" id="KW-1185">Reference proteome</keyword>
<comment type="caution">
    <text evidence="8">The sequence shown here is derived from an EMBL/GenBank/DDBJ whole genome shotgun (WGS) entry which is preliminary data.</text>
</comment>
<evidence type="ECO:0000256" key="6">
    <source>
        <dbReference type="RuleBase" id="RU003707"/>
    </source>
</evidence>
<sequence length="779" mass="81501">MDELDLRTPVIVGVGQASERIADDDYRARGAADLAADAVRAALSDTGAPAEAVASAIDTIAAMRAFDDSSPYSLAVLGAADNVPRAVAARIGADPARAILDVTGGQSPQHSVTELCAAIASGASEVAVSFGAEVISTVRHLAATDSPPDFTEHVGGTLDDRGFGIRGLTSAQAALHDLVSPPTQYSILENARRARLGVTRAEYLAMLGRLFAPFTALAAANPHAAAATERSADELVTVTDRNRRITDAYPRYLIARDQVNQAAAVVIMSLGRARDLGVPDDRLVFLHGHADLTEHELGIRPDLGSSPAAVAAVREALSMAGVDLDQLSAMDLYSCFGVPVFNLCDGLGLATDDPRGLTVTGGLPFFGGPGNNYSMHAIVEIARRARADRGSFGMVAANGGILSKHSVGIYSTGPAPWRPSTSPSLQADLDRTPTVPFAYHADGPATIESYSVTFDRTGSRSAVVIGRLDDGRRFVATPVGDDEALLDLLTGDAEPIGQRVHARAVDAGNRVAIDRSSMDRLLPVVAPVFRDRYDGLRLTRHDHVLEVTIDRPTAGNAVDAATARDLDEVIGAFCTDDDLRVAIVTGAGTEYFGVGIDLDGVGSSMQVARPINGFAGLSGRRHLSKPVIAAINGRAEGAAIDMVLSCHLAIADESATFALPETGFGLTPGLETLGRLPDVIGRALAHDMILTGRRLDATEAVAAGLVSRVVAAGTVLDVAREMAATIASRSPIAARAALSYMASDDTNPSPVDDELMVHADTLEGLRAHREGRGAHFRNR</sequence>
<evidence type="ECO:0000256" key="4">
    <source>
        <dbReference type="ARBA" id="ARBA00023709"/>
    </source>
</evidence>
<dbReference type="InterPro" id="IPR016039">
    <property type="entry name" value="Thiolase-like"/>
</dbReference>
<keyword evidence="3" id="KW-0443">Lipid metabolism</keyword>
<dbReference type="Pfam" id="PF18313">
    <property type="entry name" value="TLP1_add_C"/>
    <property type="match status" value="1"/>
</dbReference>
<dbReference type="InterPro" id="IPR001753">
    <property type="entry name" value="Enoyl-CoA_hydra/iso"/>
</dbReference>
<evidence type="ECO:0000313" key="9">
    <source>
        <dbReference type="Proteomes" id="UP001206895"/>
    </source>
</evidence>
<organism evidence="8 9">
    <name type="scientific">Williamsia maris</name>
    <dbReference type="NCBI Taxonomy" id="72806"/>
    <lineage>
        <taxon>Bacteria</taxon>
        <taxon>Bacillati</taxon>
        <taxon>Actinomycetota</taxon>
        <taxon>Actinomycetes</taxon>
        <taxon>Mycobacteriales</taxon>
        <taxon>Nocardiaceae</taxon>
        <taxon>Williamsia</taxon>
    </lineage>
</organism>
<dbReference type="InterPro" id="IPR029045">
    <property type="entry name" value="ClpP/crotonase-like_dom_sf"/>
</dbReference>
<name>A0ABT1HFX5_9NOCA</name>
<dbReference type="NCBIfam" id="NF006105">
    <property type="entry name" value="PRK08257.1-4"/>
    <property type="match status" value="1"/>
</dbReference>
<protein>
    <submittedName>
        <fullName evidence="8">Acetyl-CoA C-acetyltransferase</fullName>
    </submittedName>
</protein>
<dbReference type="SUPFAM" id="SSF53901">
    <property type="entry name" value="Thiolase-like"/>
    <property type="match status" value="2"/>
</dbReference>
<dbReference type="Proteomes" id="UP001206895">
    <property type="component" value="Unassembled WGS sequence"/>
</dbReference>
<evidence type="ECO:0000259" key="7">
    <source>
        <dbReference type="Pfam" id="PF18313"/>
    </source>
</evidence>
<dbReference type="PANTHER" id="PTHR43802">
    <property type="entry name" value="ENOYL-COA HYDRATASE"/>
    <property type="match status" value="1"/>
</dbReference>
<dbReference type="InterPro" id="IPR040771">
    <property type="entry name" value="TLP1_add_C"/>
</dbReference>
<accession>A0ABT1HFX5</accession>
<dbReference type="Gene3D" id="3.40.47.10">
    <property type="match status" value="1"/>
</dbReference>
<gene>
    <name evidence="8" type="ORF">LX13_001709</name>
</gene>
<dbReference type="InterPro" id="IPR018376">
    <property type="entry name" value="Enoyl-CoA_hyd/isom_CS"/>
</dbReference>
<evidence type="ECO:0000256" key="5">
    <source>
        <dbReference type="ARBA" id="ARBA00023717"/>
    </source>
</evidence>
<dbReference type="CDD" id="cd06558">
    <property type="entry name" value="crotonase-like"/>
    <property type="match status" value="1"/>
</dbReference>